<dbReference type="OrthoDB" id="7054911at2"/>
<evidence type="ECO:0000313" key="1">
    <source>
        <dbReference type="EMBL" id="SHE87211.1"/>
    </source>
</evidence>
<reference evidence="2" key="1">
    <citation type="submission" date="2016-11" db="EMBL/GenBank/DDBJ databases">
        <authorList>
            <person name="Varghese N."/>
            <person name="Submissions S."/>
        </authorList>
    </citation>
    <scope>NUCLEOTIDE SEQUENCE [LARGE SCALE GENOMIC DNA]</scope>
    <source>
        <strain evidence="2">DSM 12395</strain>
    </source>
</reference>
<sequence>MTKVYVLGAGAAAAYTGSYLGETSPVAKNFFQKAMRVINIHRIKDRYFGDEDLKFDHIFDFIKKFWGIPREQVHRSNLDMEEVLTLLNIEMEEDIPGRDRLLQAYEEYLLLMALTFDKILYGKPCPHHRRIARSLKPGDTVISFNYELLMDYALHHLERNDTRWHIKDGYGISCDHLTGSYDKRNLPAGAAAGGSNVILLKLHGSLNWLYCPQCGQLYAYEHRDARGQSVIINGMANMIQCTTEHCCHRLSRVIIPPTLMKNYQSIPFIPELWQQARQALRRASEIIVIGYSFPTTDFRSNWMFRKAMVDNKCLKKVTIVDTAEGYPLKTLLEKHKSIFRVDDLVFYNDISEFTGTLEQ</sequence>
<accession>A0A1M4X117</accession>
<dbReference type="EMBL" id="FQUY01000007">
    <property type="protein sequence ID" value="SHE87211.1"/>
    <property type="molecule type" value="Genomic_DNA"/>
</dbReference>
<gene>
    <name evidence="1" type="ORF">SAMN02745133_01328</name>
</gene>
<dbReference type="Proteomes" id="UP000184148">
    <property type="component" value="Unassembled WGS sequence"/>
</dbReference>
<dbReference type="STRING" id="1121429.SAMN02745133_01328"/>
<dbReference type="SUPFAM" id="SSF52467">
    <property type="entry name" value="DHS-like NAD/FAD-binding domain"/>
    <property type="match status" value="1"/>
</dbReference>
<protein>
    <submittedName>
        <fullName evidence="1">Uncharacterized protein</fullName>
    </submittedName>
</protein>
<dbReference type="InterPro" id="IPR029035">
    <property type="entry name" value="DHS-like_NAD/FAD-binding_dom"/>
</dbReference>
<dbReference type="AlphaFoldDB" id="A0A1M4X117"/>
<dbReference type="RefSeq" id="WP_073237609.1">
    <property type="nucleotide sequence ID" value="NZ_FQUY01000007.1"/>
</dbReference>
<proteinExistence type="predicted"/>
<name>A0A1M4X117_9FIRM</name>
<evidence type="ECO:0000313" key="2">
    <source>
        <dbReference type="Proteomes" id="UP000184148"/>
    </source>
</evidence>
<organism evidence="1 2">
    <name type="scientific">Desulforamulus putei DSM 12395</name>
    <dbReference type="NCBI Taxonomy" id="1121429"/>
    <lineage>
        <taxon>Bacteria</taxon>
        <taxon>Bacillati</taxon>
        <taxon>Bacillota</taxon>
        <taxon>Clostridia</taxon>
        <taxon>Eubacteriales</taxon>
        <taxon>Peptococcaceae</taxon>
        <taxon>Desulforamulus</taxon>
    </lineage>
</organism>
<keyword evidence="2" id="KW-1185">Reference proteome</keyword>